<reference evidence="1" key="1">
    <citation type="submission" date="2015-04" db="UniProtKB">
        <authorList>
            <consortium name="EnsemblPlants"/>
        </authorList>
    </citation>
    <scope>IDENTIFICATION</scope>
    <source>
        <strain evidence="1">SL10</strain>
    </source>
</reference>
<evidence type="ECO:0000313" key="2">
    <source>
        <dbReference type="Proteomes" id="UP000006591"/>
    </source>
</evidence>
<dbReference type="Gramene" id="ONIVA01G46500.1">
    <property type="protein sequence ID" value="ONIVA01G46500.1"/>
    <property type="gene ID" value="ONIVA01G46500"/>
</dbReference>
<reference evidence="1" key="2">
    <citation type="submission" date="2018-04" db="EMBL/GenBank/DDBJ databases">
        <title>OnivRS2 (Oryza nivara Reference Sequence Version 2).</title>
        <authorList>
            <person name="Zhang J."/>
            <person name="Kudrna D."/>
            <person name="Lee S."/>
            <person name="Talag J."/>
            <person name="Rajasekar S."/>
            <person name="Welchert J."/>
            <person name="Hsing Y.-I."/>
            <person name="Wing R.A."/>
        </authorList>
    </citation>
    <scope>NUCLEOTIDE SEQUENCE [LARGE SCALE GENOMIC DNA]</scope>
</reference>
<sequence length="59" mass="6571">MDGMRRCGVVVDWTRRRIERTASCVVVALEHEVGDTLTRDVREQVVVPWCVTSGSKGAP</sequence>
<accession>A0A0E0FXF9</accession>
<dbReference type="HOGENOM" id="CLU_2964882_0_0_1"/>
<dbReference type="EnsemblPlants" id="ONIVA01G46500.1">
    <property type="protein sequence ID" value="ONIVA01G46500.1"/>
    <property type="gene ID" value="ONIVA01G46500"/>
</dbReference>
<protein>
    <submittedName>
        <fullName evidence="1">Uncharacterized protein</fullName>
    </submittedName>
</protein>
<name>A0A0E0FXF9_ORYNI</name>
<keyword evidence="2" id="KW-1185">Reference proteome</keyword>
<proteinExistence type="predicted"/>
<dbReference type="AlphaFoldDB" id="A0A0E0FXF9"/>
<organism evidence="1">
    <name type="scientific">Oryza nivara</name>
    <name type="common">Indian wild rice</name>
    <name type="synonym">Oryza sativa f. spontanea</name>
    <dbReference type="NCBI Taxonomy" id="4536"/>
    <lineage>
        <taxon>Eukaryota</taxon>
        <taxon>Viridiplantae</taxon>
        <taxon>Streptophyta</taxon>
        <taxon>Embryophyta</taxon>
        <taxon>Tracheophyta</taxon>
        <taxon>Spermatophyta</taxon>
        <taxon>Magnoliopsida</taxon>
        <taxon>Liliopsida</taxon>
        <taxon>Poales</taxon>
        <taxon>Poaceae</taxon>
        <taxon>BOP clade</taxon>
        <taxon>Oryzoideae</taxon>
        <taxon>Oryzeae</taxon>
        <taxon>Oryzinae</taxon>
        <taxon>Oryza</taxon>
    </lineage>
</organism>
<dbReference type="Proteomes" id="UP000006591">
    <property type="component" value="Chromosome 1"/>
</dbReference>
<evidence type="ECO:0000313" key="1">
    <source>
        <dbReference type="EnsemblPlants" id="ONIVA01G46500.1"/>
    </source>
</evidence>